<organism evidence="1 2">
    <name type="scientific">Saitozyma podzolica</name>
    <dbReference type="NCBI Taxonomy" id="1890683"/>
    <lineage>
        <taxon>Eukaryota</taxon>
        <taxon>Fungi</taxon>
        <taxon>Dikarya</taxon>
        <taxon>Basidiomycota</taxon>
        <taxon>Agaricomycotina</taxon>
        <taxon>Tremellomycetes</taxon>
        <taxon>Tremellales</taxon>
        <taxon>Trimorphomycetaceae</taxon>
        <taxon>Saitozyma</taxon>
    </lineage>
</organism>
<dbReference type="EMBL" id="RSCD01000015">
    <property type="protein sequence ID" value="RSH88930.1"/>
    <property type="molecule type" value="Genomic_DNA"/>
</dbReference>
<evidence type="ECO:0000313" key="1">
    <source>
        <dbReference type="EMBL" id="RSH88930.1"/>
    </source>
</evidence>
<proteinExistence type="predicted"/>
<name>A0A427YCS4_9TREE</name>
<comment type="caution">
    <text evidence="1">The sequence shown here is derived from an EMBL/GenBank/DDBJ whole genome shotgun (WGS) entry which is preliminary data.</text>
</comment>
<gene>
    <name evidence="1" type="ORF">EHS25_002592</name>
</gene>
<reference evidence="1 2" key="1">
    <citation type="submission" date="2018-11" db="EMBL/GenBank/DDBJ databases">
        <title>Genome sequence of Saitozyma podzolica DSM 27192.</title>
        <authorList>
            <person name="Aliyu H."/>
            <person name="Gorte O."/>
            <person name="Ochsenreither K."/>
        </authorList>
    </citation>
    <scope>NUCLEOTIDE SEQUENCE [LARGE SCALE GENOMIC DNA]</scope>
    <source>
        <strain evidence="1 2">DSM 27192</strain>
    </source>
</reference>
<dbReference type="Proteomes" id="UP000279259">
    <property type="component" value="Unassembled WGS sequence"/>
</dbReference>
<keyword evidence="2" id="KW-1185">Reference proteome</keyword>
<dbReference type="AlphaFoldDB" id="A0A427YCS4"/>
<protein>
    <submittedName>
        <fullName evidence="1">Uncharacterized protein</fullName>
    </submittedName>
</protein>
<evidence type="ECO:0000313" key="2">
    <source>
        <dbReference type="Proteomes" id="UP000279259"/>
    </source>
</evidence>
<sequence length="138" mass="15672">MLDAHIESPLKTGSSRQQHILDSAQLRGQVSESRLILSPTVGPGPSPFHSQDEEVLYLRPIESRPPLHPRRIPPFRFFLLWATRLSSQFWELITNGRDPRHRPGQSSPERLRLRVRIVEAQSQSIPASLPVTATVWAT</sequence>
<accession>A0A427YCS4</accession>